<sequence length="75" mass="8198">MTHPSLADELLSQLPLNRDTRWTAAGLGLDETAFGAVAARLLELETSGQVDVVNMTRESFSGLQRLNAIRFVRLG</sequence>
<protein>
    <submittedName>
        <fullName evidence="1">Uncharacterized protein</fullName>
    </submittedName>
</protein>
<reference evidence="1 2" key="1">
    <citation type="submission" date="2017-09" db="EMBL/GenBank/DDBJ databases">
        <authorList>
            <person name="Ehlers B."/>
            <person name="Leendertz F.H."/>
        </authorList>
    </citation>
    <scope>NUCLEOTIDE SEQUENCE [LARGE SCALE GENOMIC DNA]</scope>
    <source>
        <strain evidence="1 2">CGMCC 1.10978</strain>
    </source>
</reference>
<evidence type="ECO:0000313" key="2">
    <source>
        <dbReference type="Proteomes" id="UP000219374"/>
    </source>
</evidence>
<dbReference type="EMBL" id="OCND01000001">
    <property type="protein sequence ID" value="SOD51741.1"/>
    <property type="molecule type" value="Genomic_DNA"/>
</dbReference>
<keyword evidence="2" id="KW-1185">Reference proteome</keyword>
<proteinExistence type="predicted"/>
<accession>A0A286CZA9</accession>
<name>A0A286CZA9_9GAMM</name>
<evidence type="ECO:0000313" key="1">
    <source>
        <dbReference type="EMBL" id="SOD51741.1"/>
    </source>
</evidence>
<gene>
    <name evidence="1" type="ORF">SAMN06296416_101849</name>
</gene>
<organism evidence="1 2">
    <name type="scientific">Pseudoxanthomonas wuyuanensis</name>
    <dbReference type="NCBI Taxonomy" id="1073196"/>
    <lineage>
        <taxon>Bacteria</taxon>
        <taxon>Pseudomonadati</taxon>
        <taxon>Pseudomonadota</taxon>
        <taxon>Gammaproteobacteria</taxon>
        <taxon>Lysobacterales</taxon>
        <taxon>Lysobacteraceae</taxon>
        <taxon>Pseudoxanthomonas</taxon>
    </lineage>
</organism>
<dbReference type="RefSeq" id="WP_097120583.1">
    <property type="nucleotide sequence ID" value="NZ_OCND01000001.1"/>
</dbReference>
<dbReference type="Proteomes" id="UP000219374">
    <property type="component" value="Unassembled WGS sequence"/>
</dbReference>
<dbReference type="AlphaFoldDB" id="A0A286CZA9"/>
<dbReference type="OrthoDB" id="5986517at2"/>